<dbReference type="CDD" id="cd04186">
    <property type="entry name" value="GT_2_like_c"/>
    <property type="match status" value="1"/>
</dbReference>
<comment type="caution">
    <text evidence="3">The sequence shown here is derived from an EMBL/GenBank/DDBJ whole genome shotgun (WGS) entry which is preliminary data.</text>
</comment>
<accession>A0ABW0VS17</accession>
<dbReference type="InterPro" id="IPR029044">
    <property type="entry name" value="Nucleotide-diphossugar_trans"/>
</dbReference>
<feature type="region of interest" description="Disordered" evidence="1">
    <location>
        <begin position="1"/>
        <end position="21"/>
    </location>
</feature>
<keyword evidence="3" id="KW-0328">Glycosyltransferase</keyword>
<dbReference type="SUPFAM" id="SSF53448">
    <property type="entry name" value="Nucleotide-diphospho-sugar transferases"/>
    <property type="match status" value="1"/>
</dbReference>
<evidence type="ECO:0000313" key="4">
    <source>
        <dbReference type="Proteomes" id="UP001596047"/>
    </source>
</evidence>
<evidence type="ECO:0000259" key="2">
    <source>
        <dbReference type="Pfam" id="PF00535"/>
    </source>
</evidence>
<dbReference type="GO" id="GO:0016757">
    <property type="term" value="F:glycosyltransferase activity"/>
    <property type="evidence" value="ECO:0007669"/>
    <property type="project" value="UniProtKB-KW"/>
</dbReference>
<name>A0ABW0VS17_9BACL</name>
<dbReference type="PANTHER" id="PTHR43179">
    <property type="entry name" value="RHAMNOSYLTRANSFERASE WBBL"/>
    <property type="match status" value="1"/>
</dbReference>
<evidence type="ECO:0000313" key="3">
    <source>
        <dbReference type="EMBL" id="MFC5648063.1"/>
    </source>
</evidence>
<dbReference type="RefSeq" id="WP_379186530.1">
    <property type="nucleotide sequence ID" value="NZ_JBHSOW010000015.1"/>
</dbReference>
<sequence length="459" mass="51181">MKPKRRQVRLQKRRRSVRSAVRKAKPSEYPAGLEAGYNEGLRSGYESFGNLFEGTSIIIPSYNQVDYLKQCIDSIGDHTRLLYEIIVVDNASTDGTADYLKKISSQVRYRVLETNRGFAGAINIGMMMAKGTTLLLLNNDTIVTKRWLENMLDCLNSDPLIGMVGPVTNYISGDQRIEVPYKNVADMPAFAQHFNIPDPAKWQRTDRLTGFCLLLRRELWERTGFMDEGFKVGNYEDDDYNIRVRLQGYSLVIARDTFIHHYGSVSMKALGEKLTEVNNHNMHVYMDKWGNPHELIHNVKEKAAKRAAMGEESGQPQPLGETAFFPQNVVIRGVGETPFWVQGGIRRPVTGELALPVIRLSQIDLRRWPLGDTVTAEEVGAHWHGQGGAMGQSGGLPAIGTDGVCYVVEQGMRRKAASKAALEAWGLHLKPIGLISDDQMSSLPEGLPIIAPVRVSANL</sequence>
<proteinExistence type="predicted"/>
<organism evidence="3 4">
    <name type="scientific">Paenibacillus solisilvae</name>
    <dbReference type="NCBI Taxonomy" id="2486751"/>
    <lineage>
        <taxon>Bacteria</taxon>
        <taxon>Bacillati</taxon>
        <taxon>Bacillota</taxon>
        <taxon>Bacilli</taxon>
        <taxon>Bacillales</taxon>
        <taxon>Paenibacillaceae</taxon>
        <taxon>Paenibacillus</taxon>
    </lineage>
</organism>
<dbReference type="Pfam" id="PF00535">
    <property type="entry name" value="Glycos_transf_2"/>
    <property type="match status" value="1"/>
</dbReference>
<keyword evidence="3" id="KW-0808">Transferase</keyword>
<gene>
    <name evidence="3" type="ORF">ACFPYJ_02835</name>
</gene>
<dbReference type="EC" id="2.4.-.-" evidence="3"/>
<dbReference type="Proteomes" id="UP001596047">
    <property type="component" value="Unassembled WGS sequence"/>
</dbReference>
<dbReference type="EMBL" id="JBHSOW010000015">
    <property type="protein sequence ID" value="MFC5648063.1"/>
    <property type="molecule type" value="Genomic_DNA"/>
</dbReference>
<evidence type="ECO:0000256" key="1">
    <source>
        <dbReference type="SAM" id="MobiDB-lite"/>
    </source>
</evidence>
<reference evidence="4" key="1">
    <citation type="journal article" date="2019" name="Int. J. Syst. Evol. Microbiol.">
        <title>The Global Catalogue of Microorganisms (GCM) 10K type strain sequencing project: providing services to taxonomists for standard genome sequencing and annotation.</title>
        <authorList>
            <consortium name="The Broad Institute Genomics Platform"/>
            <consortium name="The Broad Institute Genome Sequencing Center for Infectious Disease"/>
            <person name="Wu L."/>
            <person name="Ma J."/>
        </authorList>
    </citation>
    <scope>NUCLEOTIDE SEQUENCE [LARGE SCALE GENOMIC DNA]</scope>
    <source>
        <strain evidence="4">CGMCC 1.3240</strain>
    </source>
</reference>
<protein>
    <submittedName>
        <fullName evidence="3">Glycosyltransferase family 2 protein</fullName>
        <ecNumber evidence="3">2.4.-.-</ecNumber>
    </submittedName>
</protein>
<dbReference type="PANTHER" id="PTHR43179:SF7">
    <property type="entry name" value="RHAMNOSYLTRANSFERASE WBBL"/>
    <property type="match status" value="1"/>
</dbReference>
<dbReference type="InterPro" id="IPR001173">
    <property type="entry name" value="Glyco_trans_2-like"/>
</dbReference>
<keyword evidence="4" id="KW-1185">Reference proteome</keyword>
<dbReference type="Gene3D" id="3.90.550.10">
    <property type="entry name" value="Spore Coat Polysaccharide Biosynthesis Protein SpsA, Chain A"/>
    <property type="match status" value="1"/>
</dbReference>
<feature type="domain" description="Glycosyltransferase 2-like" evidence="2">
    <location>
        <begin position="56"/>
        <end position="217"/>
    </location>
</feature>